<dbReference type="EnsemblMetazoa" id="XM_014394066.2">
    <property type="protein sequence ID" value="XP_014249552.1"/>
    <property type="gene ID" value="LOC106666708"/>
</dbReference>
<dbReference type="PROSITE" id="PS50003">
    <property type="entry name" value="PH_DOMAIN"/>
    <property type="match status" value="1"/>
</dbReference>
<keyword evidence="5" id="KW-0597">Phosphoprotein</keyword>
<feature type="domain" description="DH" evidence="13">
    <location>
        <begin position="919"/>
        <end position="1108"/>
    </location>
</feature>
<feature type="region of interest" description="Disordered" evidence="11">
    <location>
        <begin position="1258"/>
        <end position="1347"/>
    </location>
</feature>
<dbReference type="Pfam" id="PF00595">
    <property type="entry name" value="PDZ"/>
    <property type="match status" value="1"/>
</dbReference>
<dbReference type="RefSeq" id="XP_014249552.1">
    <property type="nucleotide sequence ID" value="XM_014394066.2"/>
</dbReference>
<dbReference type="InterPro" id="IPR015212">
    <property type="entry name" value="RGS-like_dom"/>
</dbReference>
<dbReference type="InterPro" id="IPR035899">
    <property type="entry name" value="DBL_dom_sf"/>
</dbReference>
<dbReference type="GO" id="GO:0046872">
    <property type="term" value="F:metal ion binding"/>
    <property type="evidence" value="ECO:0007669"/>
    <property type="project" value="UniProtKB-KW"/>
</dbReference>
<feature type="compositionally biased region" description="Polar residues" evidence="11">
    <location>
        <begin position="821"/>
        <end position="830"/>
    </location>
</feature>
<dbReference type="KEGG" id="clec:106666708"/>
<dbReference type="SUPFAM" id="SSF50729">
    <property type="entry name" value="PH domain-like"/>
    <property type="match status" value="1"/>
</dbReference>
<evidence type="ECO:0000256" key="9">
    <source>
        <dbReference type="ARBA" id="ARBA00023054"/>
    </source>
</evidence>
<evidence type="ECO:0008006" key="19">
    <source>
        <dbReference type="Google" id="ProtNLM"/>
    </source>
</evidence>
<feature type="region of interest" description="Disordered" evidence="11">
    <location>
        <begin position="1529"/>
        <end position="1559"/>
    </location>
</feature>
<dbReference type="SMART" id="SM00233">
    <property type="entry name" value="PH"/>
    <property type="match status" value="1"/>
</dbReference>
<keyword evidence="3" id="KW-0343">GTPase activation</keyword>
<feature type="region of interest" description="Disordered" evidence="11">
    <location>
        <begin position="300"/>
        <end position="367"/>
    </location>
</feature>
<evidence type="ECO:0000256" key="4">
    <source>
        <dbReference type="ARBA" id="ARBA00022490"/>
    </source>
</evidence>
<dbReference type="Pfam" id="PF17838">
    <property type="entry name" value="PH_16"/>
    <property type="match status" value="1"/>
</dbReference>
<dbReference type="GO" id="GO:0016020">
    <property type="term" value="C:membrane"/>
    <property type="evidence" value="ECO:0007669"/>
    <property type="project" value="UniProtKB-SubCell"/>
</dbReference>
<keyword evidence="8" id="KW-0862">Zinc</keyword>
<evidence type="ECO:0000313" key="18">
    <source>
        <dbReference type="Proteomes" id="UP000494040"/>
    </source>
</evidence>
<evidence type="ECO:0000256" key="11">
    <source>
        <dbReference type="SAM" id="MobiDB-lite"/>
    </source>
</evidence>
<evidence type="ECO:0000259" key="12">
    <source>
        <dbReference type="PROSITE" id="PS50003"/>
    </source>
</evidence>
<evidence type="ECO:0000256" key="10">
    <source>
        <dbReference type="ARBA" id="ARBA00023136"/>
    </source>
</evidence>
<dbReference type="InterPro" id="IPR046349">
    <property type="entry name" value="C1-like_sf"/>
</dbReference>
<feature type="domain" description="RGS" evidence="16">
    <location>
        <begin position="413"/>
        <end position="518"/>
    </location>
</feature>
<evidence type="ECO:0000256" key="3">
    <source>
        <dbReference type="ARBA" id="ARBA00022468"/>
    </source>
</evidence>
<dbReference type="GO" id="GO:0001664">
    <property type="term" value="F:G protein-coupled receptor binding"/>
    <property type="evidence" value="ECO:0007669"/>
    <property type="project" value="TreeGrafter"/>
</dbReference>
<evidence type="ECO:0000256" key="6">
    <source>
        <dbReference type="ARBA" id="ARBA00022658"/>
    </source>
</evidence>
<feature type="compositionally biased region" description="Basic and acidic residues" evidence="11">
    <location>
        <begin position="1258"/>
        <end position="1286"/>
    </location>
</feature>
<dbReference type="InterPro" id="IPR044926">
    <property type="entry name" value="RGS_subdomain_2"/>
</dbReference>
<dbReference type="Pfam" id="PF00621">
    <property type="entry name" value="RhoGEF"/>
    <property type="match status" value="1"/>
</dbReference>
<dbReference type="SMART" id="SM00228">
    <property type="entry name" value="PDZ"/>
    <property type="match status" value="1"/>
</dbReference>
<dbReference type="SMART" id="SM00325">
    <property type="entry name" value="RhoGEF"/>
    <property type="match status" value="1"/>
</dbReference>
<feature type="compositionally biased region" description="Basic residues" evidence="11">
    <location>
        <begin position="807"/>
        <end position="817"/>
    </location>
</feature>
<dbReference type="Gene3D" id="2.30.42.10">
    <property type="match status" value="1"/>
</dbReference>
<feature type="compositionally biased region" description="Basic and acidic residues" evidence="11">
    <location>
        <begin position="907"/>
        <end position="916"/>
    </location>
</feature>
<dbReference type="PROSITE" id="PS50010">
    <property type="entry name" value="DH_2"/>
    <property type="match status" value="1"/>
</dbReference>
<feature type="compositionally biased region" description="Polar residues" evidence="11">
    <location>
        <begin position="785"/>
        <end position="800"/>
    </location>
</feature>
<dbReference type="CDD" id="cd00160">
    <property type="entry name" value="RhoGEF"/>
    <property type="match status" value="1"/>
</dbReference>
<feature type="domain" description="PH" evidence="12">
    <location>
        <begin position="1150"/>
        <end position="1255"/>
    </location>
</feature>
<dbReference type="CDD" id="cd13329">
    <property type="entry name" value="PH_RhoGEF"/>
    <property type="match status" value="1"/>
</dbReference>
<dbReference type="SUPFAM" id="SSF48097">
    <property type="entry name" value="Regulator of G-protein signaling, RGS"/>
    <property type="match status" value="1"/>
</dbReference>
<keyword evidence="9" id="KW-0175">Coiled coil</keyword>
<dbReference type="InterPro" id="IPR016137">
    <property type="entry name" value="RGS"/>
</dbReference>
<dbReference type="SUPFAM" id="SSF50156">
    <property type="entry name" value="PDZ domain-like"/>
    <property type="match status" value="1"/>
</dbReference>
<dbReference type="Gene3D" id="2.30.29.30">
    <property type="entry name" value="Pleckstrin-homology domain (PH domain)/Phosphotyrosine-binding domain (PTB)"/>
    <property type="match status" value="1"/>
</dbReference>
<dbReference type="InterPro" id="IPR001478">
    <property type="entry name" value="PDZ"/>
</dbReference>
<feature type="compositionally biased region" description="Basic and acidic residues" evidence="11">
    <location>
        <begin position="346"/>
        <end position="357"/>
    </location>
</feature>
<organism evidence="17 18">
    <name type="scientific">Cimex lectularius</name>
    <name type="common">Bed bug</name>
    <name type="synonym">Acanthia lectularia</name>
    <dbReference type="NCBI Taxonomy" id="79782"/>
    <lineage>
        <taxon>Eukaryota</taxon>
        <taxon>Metazoa</taxon>
        <taxon>Ecdysozoa</taxon>
        <taxon>Arthropoda</taxon>
        <taxon>Hexapoda</taxon>
        <taxon>Insecta</taxon>
        <taxon>Pterygota</taxon>
        <taxon>Neoptera</taxon>
        <taxon>Paraneoptera</taxon>
        <taxon>Hemiptera</taxon>
        <taxon>Heteroptera</taxon>
        <taxon>Panheteroptera</taxon>
        <taxon>Cimicomorpha</taxon>
        <taxon>Cimicidae</taxon>
        <taxon>Cimex</taxon>
    </lineage>
</organism>
<dbReference type="CDD" id="cd20832">
    <property type="entry name" value="C1_ARHGEF-like"/>
    <property type="match status" value="1"/>
</dbReference>
<accession>A0A8I6RR12</accession>
<feature type="region of interest" description="Disordered" evidence="11">
    <location>
        <begin position="727"/>
        <end position="916"/>
    </location>
</feature>
<dbReference type="Pfam" id="PF00130">
    <property type="entry name" value="C1_1"/>
    <property type="match status" value="1"/>
</dbReference>
<dbReference type="Proteomes" id="UP000494040">
    <property type="component" value="Unassembled WGS sequence"/>
</dbReference>
<dbReference type="SUPFAM" id="SSF48065">
    <property type="entry name" value="DBL homology domain (DH-domain)"/>
    <property type="match status" value="1"/>
</dbReference>
<feature type="compositionally biased region" description="Pro residues" evidence="11">
    <location>
        <begin position="1317"/>
        <end position="1326"/>
    </location>
</feature>
<dbReference type="GO" id="GO:0007186">
    <property type="term" value="P:G protein-coupled receptor signaling pathway"/>
    <property type="evidence" value="ECO:0007669"/>
    <property type="project" value="TreeGrafter"/>
</dbReference>
<dbReference type="OrthoDB" id="2272012at2759"/>
<dbReference type="Gene3D" id="1.20.900.10">
    <property type="entry name" value="Dbl homology (DH) domain"/>
    <property type="match status" value="1"/>
</dbReference>
<dbReference type="InterPro" id="IPR001849">
    <property type="entry name" value="PH_domain"/>
</dbReference>
<evidence type="ECO:0000256" key="1">
    <source>
        <dbReference type="ARBA" id="ARBA00004370"/>
    </source>
</evidence>
<dbReference type="GO" id="GO:0005737">
    <property type="term" value="C:cytoplasm"/>
    <property type="evidence" value="ECO:0007669"/>
    <property type="project" value="UniProtKB-SubCell"/>
</dbReference>
<feature type="compositionally biased region" description="Low complexity" evidence="11">
    <location>
        <begin position="838"/>
        <end position="886"/>
    </location>
</feature>
<feature type="compositionally biased region" description="Basic and acidic residues" evidence="11">
    <location>
        <begin position="727"/>
        <end position="784"/>
    </location>
</feature>
<evidence type="ECO:0000256" key="5">
    <source>
        <dbReference type="ARBA" id="ARBA00022553"/>
    </source>
</evidence>
<reference evidence="17" key="1">
    <citation type="submission" date="2022-01" db="UniProtKB">
        <authorList>
            <consortium name="EnsemblMetazoa"/>
        </authorList>
    </citation>
    <scope>IDENTIFICATION</scope>
</reference>
<evidence type="ECO:0000256" key="7">
    <source>
        <dbReference type="ARBA" id="ARBA00022723"/>
    </source>
</evidence>
<protein>
    <recommendedName>
        <fullName evidence="19">Rho guanine nucleotide exchange factor 12</fullName>
    </recommendedName>
</protein>
<evidence type="ECO:0000259" key="14">
    <source>
        <dbReference type="PROSITE" id="PS50081"/>
    </source>
</evidence>
<evidence type="ECO:0000256" key="8">
    <source>
        <dbReference type="ARBA" id="ARBA00022833"/>
    </source>
</evidence>
<dbReference type="CDD" id="cd08756">
    <property type="entry name" value="RGS_GEF_like"/>
    <property type="match status" value="1"/>
</dbReference>
<dbReference type="CTD" id="36915"/>
<evidence type="ECO:0000313" key="17">
    <source>
        <dbReference type="EnsemblMetazoa" id="XP_014249552.1"/>
    </source>
</evidence>
<feature type="domain" description="PDZ" evidence="15">
    <location>
        <begin position="46"/>
        <end position="116"/>
    </location>
</feature>
<dbReference type="GeneID" id="106666708"/>
<dbReference type="PROSITE" id="PS50132">
    <property type="entry name" value="RGS"/>
    <property type="match status" value="1"/>
</dbReference>
<comment type="subcellular location">
    <subcellularLocation>
        <location evidence="2">Cytoplasm</location>
    </subcellularLocation>
    <subcellularLocation>
        <location evidence="1">Membrane</location>
    </subcellularLocation>
</comment>
<keyword evidence="18" id="KW-1185">Reference proteome</keyword>
<keyword evidence="4" id="KW-0963">Cytoplasm</keyword>
<feature type="region of interest" description="Disordered" evidence="11">
    <location>
        <begin position="1"/>
        <end position="43"/>
    </location>
</feature>
<dbReference type="PANTHER" id="PTHR45872">
    <property type="entry name" value="RHO GUANINE NUCLEOTIDE EXCHANGE FACTOR 2, ISOFORM D"/>
    <property type="match status" value="1"/>
</dbReference>
<evidence type="ECO:0000256" key="2">
    <source>
        <dbReference type="ARBA" id="ARBA00004496"/>
    </source>
</evidence>
<dbReference type="OMA" id="EFRRWAF"/>
<proteinExistence type="predicted"/>
<dbReference type="GO" id="GO:0005085">
    <property type="term" value="F:guanyl-nucleotide exchange factor activity"/>
    <property type="evidence" value="ECO:0007669"/>
    <property type="project" value="UniProtKB-KW"/>
</dbReference>
<feature type="domain" description="Phorbol-ester/DAG-type" evidence="14">
    <location>
        <begin position="636"/>
        <end position="686"/>
    </location>
</feature>
<name>A0A8I6RR12_CIMLE</name>
<keyword evidence="6" id="KW-0344">Guanine-nucleotide releasing factor</keyword>
<dbReference type="InterPro" id="IPR041020">
    <property type="entry name" value="PH_16"/>
</dbReference>
<dbReference type="Gene3D" id="3.30.60.20">
    <property type="match status" value="1"/>
</dbReference>
<feature type="region of interest" description="Disordered" evidence="11">
    <location>
        <begin position="230"/>
        <end position="250"/>
    </location>
</feature>
<evidence type="ECO:0000259" key="16">
    <source>
        <dbReference type="PROSITE" id="PS50132"/>
    </source>
</evidence>
<sequence>MDNATTGASDKRGLSNGPSFRRSPRPCEGPPLHHLSPHHLPPSVTTITISKDDATGYGMKISGDNPVYVQSVKAGGAAERAGLQSGDTIIKVNGINVTNLTHTEVVELIKAAAQVILTVQQFPLLDKSVGAMASPTLPSRHLSHTLQSQSRDRITAPQPVDHEKLRQLEHQKTHTLNLMLEKEQRYVDSLRSQLAKGNDSGLESKLQKTLIGAERRVQTLLQQLEQEGMEAPPLPCRNRRPHLPSSPPPLPPRQYLLHQEHHNYMGASPQIHTHQRTKSSPDTLQSNMSLAEATKRLIASESMSELTSPKRSKGGLAWEVETPRRATTPPGTPPPPYPTGQSPDDTYSHITDDDLPRSDTSALDTSDHSPMKGFSNFLIQSANQMQQPIISMEDEDMSDQEVNQMEDHGPFKSLSKLWNHQAHLAVFLNYVISNSDPSSLLFYLVTDLYKEGSAKEMKKWAYEIHSSFLVPGAPLRLNNVDENVAREIDDVLLKEFDKEEILRKIFWKARQKAKEELNEQLTDFQAKRTAGLGTLFGPKDSELEESIHDKNKETKIIESILVPKMEPYLEDIEKSVIDDRRFSTGAALGTVLGKVFGIKGQHFNSLLERCPTYVSKDKSLLKAKLIGKNRKMTRKGHICVAYQYYTVTYCNHCQLIIWGIGPQGYQCSNCGLNIHRHCVNVLEEYCPGPMVKKERGNDRISKLMEKIRPENTKRKPSSLNFAQVERAKRLQEEESADHDSGDRGGPKGPGDKRPDPVRESEEKGGRQTPHEAADDANHHLHDISQHVTKTKPNSASINRSESYKERIHQKRQLRERRKTSDPNLSKSNNDVEVDAQTLSFKSNSGSSSNSSLSTRSLESPSNSLEGVGASQQQQQNQLQQSQNQQQPWDSDFDDEADRSDWTTSVPEEVHKSLSSKERKRQEVINELFYTERSHVMGLKVLDRVFYKPMQEQHILSPDQLQLLFANLEEMIAFHSQLNSVMKEKRKENPIVGEVGQLLLDHFDGAGGESFKKAAAIFCAKQQIALEQLKEKRKKDPKLNTFLLDAEMNPRCRRLQLKDMLSKGWLRLTKYPLLFENIAKNTTSNDEEREKVNTAFERSKEILNHVDMAVKEAEDQNRLAEIQKRLDKSGFDKNENALAAEFKNLDLSRHKLVYEGSLTWRIANNRQKSIDLHVLLLDDIIILLQKQDEKYVLKFYNPSLSPIIKVSTVLVRLNAVDKTALFLVNTSHNGAQIYDLVASSISEKRKWFKHISDAADAYKQREGKNRRPELDTSDTANDKCEKEKEGDDSLEGACGGELLSPPKSSNGPENSPSGTPAPSTPPTPQPGSPALTTSKLDGVSSGNERKTDDIQIASYASFSSETTLIDPGEVIVSSRDVLTAEPVLTPLEKLKRKDELVRRTLYEKQAIVADILHVPREEFDNIVELAGEPAIDKEPSELVLAAVSQVHELTLVINEALKVTEEETVALTAESGTGTKLARLPGIPAYKVQGIASSLTTQLSQLLSIMVERDEERERLRRELQKSREQLHALHEKYDQNGPRNNENEKEETAEILTEPHSPHEVFVDALSGEAETALEATE</sequence>
<dbReference type="Gene3D" id="1.10.167.10">
    <property type="entry name" value="Regulator of G-protein Signalling 4, domain 2"/>
    <property type="match status" value="1"/>
</dbReference>
<dbReference type="PANTHER" id="PTHR45872:SF2">
    <property type="entry name" value="RHO GUANINE NUCLEOTIDE EXCHANGE FACTOR 2, ISOFORM D"/>
    <property type="match status" value="1"/>
</dbReference>
<keyword evidence="7" id="KW-0479">Metal-binding</keyword>
<dbReference type="SUPFAM" id="SSF57889">
    <property type="entry name" value="Cysteine-rich domain"/>
    <property type="match status" value="1"/>
</dbReference>
<dbReference type="InterPro" id="IPR002219">
    <property type="entry name" value="PKC_DAG/PE"/>
</dbReference>
<evidence type="ECO:0000259" key="13">
    <source>
        <dbReference type="PROSITE" id="PS50010"/>
    </source>
</evidence>
<evidence type="ECO:0000259" key="15">
    <source>
        <dbReference type="PROSITE" id="PS50106"/>
    </source>
</evidence>
<dbReference type="GO" id="GO:0005096">
    <property type="term" value="F:GTPase activator activity"/>
    <property type="evidence" value="ECO:0007669"/>
    <property type="project" value="UniProtKB-KW"/>
</dbReference>
<dbReference type="InterPro" id="IPR036305">
    <property type="entry name" value="RGS_sf"/>
</dbReference>
<dbReference type="InterPro" id="IPR036034">
    <property type="entry name" value="PDZ_sf"/>
</dbReference>
<dbReference type="PROSITE" id="PS50106">
    <property type="entry name" value="PDZ"/>
    <property type="match status" value="1"/>
</dbReference>
<dbReference type="InterPro" id="IPR011993">
    <property type="entry name" value="PH-like_dom_sf"/>
</dbReference>
<dbReference type="Pfam" id="PF09128">
    <property type="entry name" value="RGS-like"/>
    <property type="match status" value="1"/>
</dbReference>
<dbReference type="InterPro" id="IPR000219">
    <property type="entry name" value="DH_dom"/>
</dbReference>
<keyword evidence="10" id="KW-0472">Membrane</keyword>
<dbReference type="PROSITE" id="PS50081">
    <property type="entry name" value="ZF_DAG_PE_2"/>
    <property type="match status" value="1"/>
</dbReference>
<dbReference type="SMART" id="SM00109">
    <property type="entry name" value="C1"/>
    <property type="match status" value="1"/>
</dbReference>